<dbReference type="AlphaFoldDB" id="A0A2N8KBG4"/>
<dbReference type="Proteomes" id="UP000235994">
    <property type="component" value="Unassembled WGS sequence"/>
</dbReference>
<sequence>MDQSVKDALARWPDVPAVYGWLSLDARGRWRLHPQGLSAQGGPGESITNSQILAFINRNYEHDEAGRWYFQNGPQRVYLRLDAAPYVLRLDDEAGALLTHTDAAVEAVTGWRLDDAGRLYAMTPLGAGIVLDRDLPPLLEKLVTGDGAPLLEALDELAPGGAIQVAWPGAYPAAPLAPVAQADVARELGFDPDPRPPAA</sequence>
<keyword evidence="2" id="KW-1185">Reference proteome</keyword>
<reference evidence="1 2" key="1">
    <citation type="submission" date="2018-01" db="EMBL/GenBank/DDBJ databases">
        <title>The draft genome of an aniline degradation strain ANB-1.</title>
        <authorList>
            <person name="Zhang L."/>
            <person name="Jiang J."/>
        </authorList>
    </citation>
    <scope>NUCLEOTIDE SEQUENCE [LARGE SCALE GENOMIC DNA]</scope>
    <source>
        <strain evidence="1 2">ANB-1</strain>
    </source>
</reference>
<evidence type="ECO:0000313" key="1">
    <source>
        <dbReference type="EMBL" id="PND30805.1"/>
    </source>
</evidence>
<gene>
    <name evidence="1" type="ORF">C1I89_27835</name>
</gene>
<accession>A0A2N8KBG4</accession>
<name>A0A2N8KBG4_9BURK</name>
<proteinExistence type="predicted"/>
<protein>
    <submittedName>
        <fullName evidence="1">DUF2946 domain-containing protein</fullName>
    </submittedName>
</protein>
<dbReference type="RefSeq" id="WP_102775608.1">
    <property type="nucleotide sequence ID" value="NZ_POQS01000008.1"/>
</dbReference>
<dbReference type="Pfam" id="PF11161">
    <property type="entry name" value="DUF2944"/>
    <property type="match status" value="1"/>
</dbReference>
<evidence type="ECO:0000313" key="2">
    <source>
        <dbReference type="Proteomes" id="UP000235994"/>
    </source>
</evidence>
<comment type="caution">
    <text evidence="1">The sequence shown here is derived from an EMBL/GenBank/DDBJ whole genome shotgun (WGS) entry which is preliminary data.</text>
</comment>
<dbReference type="EMBL" id="POQS01000008">
    <property type="protein sequence ID" value="PND30805.1"/>
    <property type="molecule type" value="Genomic_DNA"/>
</dbReference>
<dbReference type="InterPro" id="IPR021332">
    <property type="entry name" value="DUF2944"/>
</dbReference>
<organism evidence="1 2">
    <name type="scientific">Achromobacter pulmonis</name>
    <dbReference type="NCBI Taxonomy" id="1389932"/>
    <lineage>
        <taxon>Bacteria</taxon>
        <taxon>Pseudomonadati</taxon>
        <taxon>Pseudomonadota</taxon>
        <taxon>Betaproteobacteria</taxon>
        <taxon>Burkholderiales</taxon>
        <taxon>Alcaligenaceae</taxon>
        <taxon>Achromobacter</taxon>
    </lineage>
</organism>